<dbReference type="PaxDb" id="226186-BT_0054"/>
<dbReference type="CDD" id="cd03809">
    <property type="entry name" value="GT4_MtfB-like"/>
    <property type="match status" value="1"/>
</dbReference>
<reference evidence="3 4" key="1">
    <citation type="journal article" date="2003" name="Science">
        <title>A genomic view of the human-Bacteroides thetaiotaomicron symbiosis.</title>
        <authorList>
            <person name="Xu J."/>
            <person name="Bjursell M.K."/>
            <person name="Himrod J."/>
            <person name="Deng S."/>
            <person name="Carmichael L.K."/>
            <person name="Chiang H.C."/>
            <person name="Hooper L.V."/>
            <person name="Gordon J.I."/>
        </authorList>
    </citation>
    <scope>NUCLEOTIDE SEQUENCE [LARGE SCALE GENOMIC DNA]</scope>
    <source>
        <strain evidence="4">ATCC 29148 / DSM 2079 / JCM 5827 / CCUG 10774 / NCTC 10582 / VPI-5482 / E50</strain>
    </source>
</reference>
<gene>
    <name evidence="3" type="ordered locus">BT_0054</name>
</gene>
<name>Q8ABQ6_BACTN</name>
<dbReference type="GO" id="GO:0009103">
    <property type="term" value="P:lipopolysaccharide biosynthetic process"/>
    <property type="evidence" value="ECO:0000318"/>
    <property type="project" value="GO_Central"/>
</dbReference>
<dbReference type="InterPro" id="IPR001296">
    <property type="entry name" value="Glyco_trans_1"/>
</dbReference>
<evidence type="ECO:0000259" key="2">
    <source>
        <dbReference type="Pfam" id="PF00534"/>
    </source>
</evidence>
<dbReference type="EnsemblBacteria" id="AAO75161">
    <property type="protein sequence ID" value="AAO75161"/>
    <property type="gene ID" value="BT_0054"/>
</dbReference>
<dbReference type="Proteomes" id="UP000001414">
    <property type="component" value="Chromosome"/>
</dbReference>
<dbReference type="FunCoup" id="Q8ABQ6">
    <property type="interactions" value="63"/>
</dbReference>
<evidence type="ECO:0000256" key="1">
    <source>
        <dbReference type="ARBA" id="ARBA00022679"/>
    </source>
</evidence>
<keyword evidence="1 3" id="KW-0808">Transferase</keyword>
<feature type="domain" description="Glycosyl transferase family 1" evidence="2">
    <location>
        <begin position="199"/>
        <end position="341"/>
    </location>
</feature>
<evidence type="ECO:0000313" key="3">
    <source>
        <dbReference type="EMBL" id="AAO75161.1"/>
    </source>
</evidence>
<dbReference type="GO" id="GO:0016757">
    <property type="term" value="F:glycosyltransferase activity"/>
    <property type="evidence" value="ECO:0000318"/>
    <property type="project" value="GO_Central"/>
</dbReference>
<keyword evidence="4" id="KW-1185">Reference proteome</keyword>
<dbReference type="STRING" id="226186.BT_0054"/>
<proteinExistence type="predicted"/>
<dbReference type="OrthoDB" id="9790710at2"/>
<dbReference type="PANTHER" id="PTHR46401:SF2">
    <property type="entry name" value="GLYCOSYLTRANSFERASE WBBK-RELATED"/>
    <property type="match status" value="1"/>
</dbReference>
<dbReference type="GeneID" id="60926017"/>
<dbReference type="AlphaFoldDB" id="Q8ABQ6"/>
<protein>
    <submittedName>
        <fullName evidence="3">Glycoside transferase family 4</fullName>
    </submittedName>
</protein>
<dbReference type="Gene3D" id="3.40.50.2000">
    <property type="entry name" value="Glycogen Phosphorylase B"/>
    <property type="match status" value="1"/>
</dbReference>
<dbReference type="SUPFAM" id="SSF53756">
    <property type="entry name" value="UDP-Glycosyltransferase/glycogen phosphorylase"/>
    <property type="match status" value="1"/>
</dbReference>
<dbReference type="PATRIC" id="fig|226186.12.peg.52"/>
<sequence length="373" mass="43273">MGNNAKLIVVSAVGLRQGGTLTILKECLQYLSTCVREGHVRVIAIVHDRRLAEFNGIEYIELPDVIKSWTRRLWCEYITMHRISQRLPGIDLWLSLHDTTPRVIAKRQAVYCQTSFPFYKRTWRDFYFNYKIALFSLFTRYAYRINVHRNQYMIVQQSWLREGLSRMLGVGKEKFIVAPPRRMAVKVETESVNLPCFTFLYASAPDCHKNFEVLCQAARLLEKEKGKGCFKVVVTLSGKENRYTRWLYKNWHDVNSIEFAGYMNKEKLYGYYQAAHCLVHASKVETWGLPISEFGETGKPMLLADLPYAHATASGFHAVGYFNEHKPEELKRLMKEMLEGDHRSLSSQPSTAIKGLYVCSWRELFEKLLPASI</sequence>
<dbReference type="Pfam" id="PF00534">
    <property type="entry name" value="Glycos_transf_1"/>
    <property type="match status" value="1"/>
</dbReference>
<dbReference type="EMBL" id="AE015928">
    <property type="protein sequence ID" value="AAO75161.1"/>
    <property type="molecule type" value="Genomic_DNA"/>
</dbReference>
<reference evidence="3 4" key="2">
    <citation type="journal article" date="2009" name="Proc. Natl. Acad. Sci. U.S.A.">
        <title>Characterizing a model human gut microbiota composed of members of its two dominant bacterial phyla.</title>
        <authorList>
            <person name="Mahowald M.A."/>
            <person name="Rey F.E."/>
            <person name="Seedorf H."/>
            <person name="Turnbaugh P.J."/>
            <person name="Fulton R.S."/>
            <person name="Wollam A."/>
            <person name="Shah N."/>
            <person name="Wang C."/>
            <person name="Magrini V."/>
            <person name="Wilson R.K."/>
            <person name="Cantarel B.L."/>
            <person name="Coutinho P.M."/>
            <person name="Henrissat B."/>
            <person name="Crock L.W."/>
            <person name="Russell A."/>
            <person name="Verberkmoes N.C."/>
            <person name="Hettich R.L."/>
            <person name="Gordon J.I."/>
        </authorList>
    </citation>
    <scope>NUCLEOTIDE SEQUENCE [LARGE SCALE GENOMIC DNA]</scope>
    <source>
        <strain evidence="4">ATCC 29148 / DSM 2079 / JCM 5827 / CCUG 10774 / NCTC 10582 / VPI-5482 / E50</strain>
    </source>
</reference>
<dbReference type="KEGG" id="bth:BT_0054"/>
<dbReference type="eggNOG" id="COG0438">
    <property type="taxonomic scope" value="Bacteria"/>
</dbReference>
<dbReference type="DNASU" id="1074834"/>
<dbReference type="PANTHER" id="PTHR46401">
    <property type="entry name" value="GLYCOSYLTRANSFERASE WBBK-RELATED"/>
    <property type="match status" value="1"/>
</dbReference>
<dbReference type="InParanoid" id="Q8ABQ6"/>
<dbReference type="HOGENOM" id="CLU_066447_0_0_10"/>
<dbReference type="RefSeq" id="WP_009039953.1">
    <property type="nucleotide sequence ID" value="NC_004663.1"/>
</dbReference>
<organism evidence="3 4">
    <name type="scientific">Bacteroides thetaiotaomicron (strain ATCC 29148 / DSM 2079 / JCM 5827 / CCUG 10774 / NCTC 10582 / VPI-5482 / E50)</name>
    <dbReference type="NCBI Taxonomy" id="226186"/>
    <lineage>
        <taxon>Bacteria</taxon>
        <taxon>Pseudomonadati</taxon>
        <taxon>Bacteroidota</taxon>
        <taxon>Bacteroidia</taxon>
        <taxon>Bacteroidales</taxon>
        <taxon>Bacteroidaceae</taxon>
        <taxon>Bacteroides</taxon>
    </lineage>
</organism>
<evidence type="ECO:0000313" key="4">
    <source>
        <dbReference type="Proteomes" id="UP000001414"/>
    </source>
</evidence>
<accession>Q8ABQ6</accession>